<feature type="domain" description="Non-reducing end beta-L-arabinofuranosidase-like GH127 catalytic" evidence="2">
    <location>
        <begin position="129"/>
        <end position="511"/>
    </location>
</feature>
<evidence type="ECO:0000313" key="3">
    <source>
        <dbReference type="EnsemblProtists" id="EOD25929"/>
    </source>
</evidence>
<dbReference type="RefSeq" id="XP_005778358.1">
    <property type="nucleotide sequence ID" value="XM_005778301.1"/>
</dbReference>
<dbReference type="EnsemblProtists" id="EOD25929">
    <property type="protein sequence ID" value="EOD25929"/>
    <property type="gene ID" value="EMIHUDRAFT_469098"/>
</dbReference>
<evidence type="ECO:0000313" key="4">
    <source>
        <dbReference type="Proteomes" id="UP000013827"/>
    </source>
</evidence>
<reference evidence="4" key="1">
    <citation type="journal article" date="2013" name="Nature">
        <title>Pan genome of the phytoplankton Emiliania underpins its global distribution.</title>
        <authorList>
            <person name="Read B.A."/>
            <person name="Kegel J."/>
            <person name="Klute M.J."/>
            <person name="Kuo A."/>
            <person name="Lefebvre S.C."/>
            <person name="Maumus F."/>
            <person name="Mayer C."/>
            <person name="Miller J."/>
            <person name="Monier A."/>
            <person name="Salamov A."/>
            <person name="Young J."/>
            <person name="Aguilar M."/>
            <person name="Claverie J.M."/>
            <person name="Frickenhaus S."/>
            <person name="Gonzalez K."/>
            <person name="Herman E.K."/>
            <person name="Lin Y.C."/>
            <person name="Napier J."/>
            <person name="Ogata H."/>
            <person name="Sarno A.F."/>
            <person name="Shmutz J."/>
            <person name="Schroeder D."/>
            <person name="de Vargas C."/>
            <person name="Verret F."/>
            <person name="von Dassow P."/>
            <person name="Valentin K."/>
            <person name="Van de Peer Y."/>
            <person name="Wheeler G."/>
            <person name="Dacks J.B."/>
            <person name="Delwiche C.F."/>
            <person name="Dyhrman S.T."/>
            <person name="Glockner G."/>
            <person name="John U."/>
            <person name="Richards T."/>
            <person name="Worden A.Z."/>
            <person name="Zhang X."/>
            <person name="Grigoriev I.V."/>
            <person name="Allen A.E."/>
            <person name="Bidle K."/>
            <person name="Borodovsky M."/>
            <person name="Bowler C."/>
            <person name="Brownlee C."/>
            <person name="Cock J.M."/>
            <person name="Elias M."/>
            <person name="Gladyshev V.N."/>
            <person name="Groth M."/>
            <person name="Guda C."/>
            <person name="Hadaegh A."/>
            <person name="Iglesias-Rodriguez M.D."/>
            <person name="Jenkins J."/>
            <person name="Jones B.M."/>
            <person name="Lawson T."/>
            <person name="Leese F."/>
            <person name="Lindquist E."/>
            <person name="Lobanov A."/>
            <person name="Lomsadze A."/>
            <person name="Malik S.B."/>
            <person name="Marsh M.E."/>
            <person name="Mackinder L."/>
            <person name="Mock T."/>
            <person name="Mueller-Roeber B."/>
            <person name="Pagarete A."/>
            <person name="Parker M."/>
            <person name="Probert I."/>
            <person name="Quesneville H."/>
            <person name="Raines C."/>
            <person name="Rensing S.A."/>
            <person name="Riano-Pachon D.M."/>
            <person name="Richier S."/>
            <person name="Rokitta S."/>
            <person name="Shiraiwa Y."/>
            <person name="Soanes D.M."/>
            <person name="van der Giezen M."/>
            <person name="Wahlund T.M."/>
            <person name="Williams B."/>
            <person name="Wilson W."/>
            <person name="Wolfe G."/>
            <person name="Wurch L.L."/>
        </authorList>
    </citation>
    <scope>NUCLEOTIDE SEQUENCE</scope>
</reference>
<keyword evidence="4" id="KW-1185">Reference proteome</keyword>
<evidence type="ECO:0000256" key="1">
    <source>
        <dbReference type="SAM" id="Phobius"/>
    </source>
</evidence>
<dbReference type="Proteomes" id="UP000013827">
    <property type="component" value="Unassembled WGS sequence"/>
</dbReference>
<keyword evidence="1" id="KW-0812">Transmembrane</keyword>
<dbReference type="AlphaFoldDB" id="A0A0D3JQZ4"/>
<accession>A0A0D3JQZ4</accession>
<dbReference type="Pfam" id="PF07944">
    <property type="entry name" value="Beta-AFase-like_GH127_cat"/>
    <property type="match status" value="1"/>
</dbReference>
<evidence type="ECO:0000259" key="2">
    <source>
        <dbReference type="Pfam" id="PF07944"/>
    </source>
</evidence>
<dbReference type="eggNOG" id="ENOG502QRCI">
    <property type="taxonomic scope" value="Eukaryota"/>
</dbReference>
<proteinExistence type="predicted"/>
<keyword evidence="1" id="KW-0472">Membrane</keyword>
<reference evidence="3" key="2">
    <citation type="submission" date="2024-10" db="UniProtKB">
        <authorList>
            <consortium name="EnsemblProtists"/>
        </authorList>
    </citation>
    <scope>IDENTIFICATION</scope>
</reference>
<dbReference type="PANTHER" id="PTHR31151:SF0">
    <property type="entry name" value="PROLINE-TRNA LIGASE (DUF1680)"/>
    <property type="match status" value="1"/>
</dbReference>
<dbReference type="PaxDb" id="2903-EOD25929"/>
<name>A0A0D3JQZ4_EMIH1</name>
<protein>
    <recommendedName>
        <fullName evidence="2">Non-reducing end beta-L-arabinofuranosidase-like GH127 catalytic domain-containing protein</fullName>
    </recommendedName>
</protein>
<dbReference type="InterPro" id="IPR012878">
    <property type="entry name" value="Beta-AFase-like_GH127_cat"/>
</dbReference>
<sequence length="1043" mass="112915">MAARRGPPRSTVLLLAVLIGLCFVFLFSLERHMRRPAAALRKATEEELAAQSRRQREVALPRQTEPAAGTTIACPLYSGPGFGKAGAKYTELHAINLHSPYQGLPEPPTATLQQFSLRRLRLLAGSAQWASMQVNLNYLLSIDPDTLLWAWRRNAGEHPKGRPAGGWEAPHMELRGHFLGHYLSACAMTWASTNHSVLDGRMRYVVSAMAEVAARLGGGYLSAFPESLLDRFERIEPVWAPYYTLHKVLQGLLDQYTIAGSSLALQLAIGLAAYVGGRLERVLSTSGLTHHWATLNMEYGGMNDVLWQLAAITGRPEHRRWASLFDKPCFLSPQATHEDRLSKMHANTHVPIAIGALHRHEVTGEPVFRLLAENFLDLLNTTRTFATGGSSHHENWGSPNKLGHLLGPPPFGTVHQESCVTHNTLRLAIDLFRSTRQPQYADFIERLQLNGVLGTQRGTQPGQMLYFYPLGTGVSKKEAGINLGTSGWSHPTQYFSCCMGTGIEAHAKLQEATFFFAPPVTAAAAAASGGPGSPADLWLVSLVPTELVWPEQRVRATLTANGALDVPSGTPCNATLTLTPLQLASPERHGASDAAGLPSSLRLKLRIPRWARAAAAAAALRDGGGDGGLRGSVSGAVAAGSTDLNVDFWSFELTPPVRTGEEVSVRLSLPAALHVEPLKDPRCQYKEMTALLYGPLVLAGLTTSGQSELHGRRERLDDAIVPVPADARGQLISLRAAESGEFLSVLGQSAVELRRLTEPGFSNRRRGGSDAANAATFRAVPRANGEVALEAFALPGRFVAPSAAGALRLEVPRRGSSPHGWRLHALAGSRLRLEPAGWPGWFIGAVSGPAGANSAPRAAERLALVNGTAQALELEKRPSAAEYPPCSFWARGARGQGVLMWPLNEMVDETYTVYWRFCGVPRKWVRGDGYLPADFELYSKETTLTEAKRICSADSRCTSLTVNCGTADCGWSEPARFIFKTFSDPRTVLQPRSADSGHFWHSFWSEEDDTPRAGPGAGCAIASASDGHMDLSNYTQGNPFEAR</sequence>
<dbReference type="HOGENOM" id="CLU_008033_0_0_1"/>
<dbReference type="PANTHER" id="PTHR31151">
    <property type="entry name" value="PROLINE-TRNA LIGASE (DUF1680)"/>
    <property type="match status" value="1"/>
</dbReference>
<keyword evidence="1" id="KW-1133">Transmembrane helix</keyword>
<organism evidence="3 4">
    <name type="scientific">Emiliania huxleyi (strain CCMP1516)</name>
    <dbReference type="NCBI Taxonomy" id="280463"/>
    <lineage>
        <taxon>Eukaryota</taxon>
        <taxon>Haptista</taxon>
        <taxon>Haptophyta</taxon>
        <taxon>Prymnesiophyceae</taxon>
        <taxon>Isochrysidales</taxon>
        <taxon>Noelaerhabdaceae</taxon>
        <taxon>Emiliania</taxon>
    </lineage>
</organism>
<dbReference type="KEGG" id="ehx:EMIHUDRAFT_469098"/>
<feature type="transmembrane region" description="Helical" evidence="1">
    <location>
        <begin position="12"/>
        <end position="29"/>
    </location>
</feature>
<dbReference type="GeneID" id="17271474"/>